<dbReference type="EMBL" id="MPGR01000001">
    <property type="protein sequence ID" value="OKB76348.1"/>
    <property type="molecule type" value="Genomic_DNA"/>
</dbReference>
<dbReference type="Proteomes" id="UP000655659">
    <property type="component" value="Unassembled WGS sequence"/>
</dbReference>
<organism evidence="5">
    <name type="scientific">Escherichia coli</name>
    <dbReference type="NCBI Taxonomy" id="562"/>
    <lineage>
        <taxon>Bacteria</taxon>
        <taxon>Pseudomonadati</taxon>
        <taxon>Pseudomonadota</taxon>
        <taxon>Gammaproteobacteria</taxon>
        <taxon>Enterobacterales</taxon>
        <taxon>Enterobacteriaceae</taxon>
        <taxon>Escherichia</taxon>
    </lineage>
</organism>
<dbReference type="RefSeq" id="WP_000129790.1">
    <property type="nucleotide sequence ID" value="NZ_AP027159.1"/>
</dbReference>
<dbReference type="InterPro" id="IPR049945">
    <property type="entry name" value="AAA_22"/>
</dbReference>
<reference evidence="3" key="5">
    <citation type="submission" date="2021-01" db="EMBL/GenBank/DDBJ databases">
        <title>Genomes of Escherichia coli STEC strains from raw meat-based diets for companion animals.</title>
        <authorList>
            <person name="Stevens M.J.A."/>
            <person name="Stephan R."/>
        </authorList>
    </citation>
    <scope>NUCLEOTIDE SEQUENCE</scope>
    <source>
        <strain evidence="3">ATC7-7</strain>
    </source>
</reference>
<evidence type="ECO:0000313" key="9">
    <source>
        <dbReference type="Proteomes" id="UP000186595"/>
    </source>
</evidence>
<dbReference type="EMBL" id="JAETYU010000008">
    <property type="protein sequence ID" value="MBL6203146.1"/>
    <property type="molecule type" value="Genomic_DNA"/>
</dbReference>
<evidence type="ECO:0000313" key="7">
    <source>
        <dbReference type="EMBL" id="STF92903.1"/>
    </source>
</evidence>
<reference evidence="6 9" key="1">
    <citation type="submission" date="2016-11" db="EMBL/GenBank/DDBJ databases">
        <title>Draft genome sequences of five Shigatoxin-producing Escherichia coli isolates harboring the new recently described Subtilase cytotoxin allelic variant subAB2-3.</title>
        <authorList>
            <person name="Tasara T."/>
            <person name="Fierz L."/>
            <person name="Klumpp J."/>
            <person name="Schmidt H."/>
            <person name="Stephan R."/>
        </authorList>
    </citation>
    <scope>NUCLEOTIDE SEQUENCE [LARGE SCALE GENOMIC DNA]</scope>
    <source>
        <strain evidence="6 9">453</strain>
    </source>
</reference>
<reference evidence="7 10" key="2">
    <citation type="submission" date="2018-06" db="EMBL/GenBank/DDBJ databases">
        <authorList>
            <consortium name="Pathogen Informatics"/>
            <person name="Doyle S."/>
        </authorList>
    </citation>
    <scope>NUCLEOTIDE SEQUENCE [LARGE SCALE GENOMIC DNA]</scope>
    <source>
        <strain evidence="7 10">NCTC7927</strain>
    </source>
</reference>
<proteinExistence type="predicted"/>
<name>A0A066PWI4_ECOLX</name>
<dbReference type="Proteomes" id="UP000186595">
    <property type="component" value="Unassembled WGS sequence"/>
</dbReference>
<evidence type="ECO:0000313" key="11">
    <source>
        <dbReference type="Proteomes" id="UP000306700"/>
    </source>
</evidence>
<dbReference type="Pfam" id="PF09077">
    <property type="entry name" value="Phage-MuB_C"/>
    <property type="match status" value="1"/>
</dbReference>
<feature type="domain" description="ORC1/DEAH AAA+ ATPase" evidence="2">
    <location>
        <begin position="98"/>
        <end position="207"/>
    </location>
</feature>
<reference evidence="8 11" key="3">
    <citation type="submission" date="2018-12" db="EMBL/GenBank/DDBJ databases">
        <title>Food and Water Safety Consortium.</title>
        <authorList>
            <person name="Tyson S."/>
            <person name="Peterson C.-L."/>
            <person name="Olson A."/>
            <person name="Tyler S."/>
            <person name="Cabral J."/>
            <person name="Lynch T."/>
            <person name="Knox N."/>
            <person name="Van Domselaar G."/>
            <person name="Graham M."/>
        </authorList>
    </citation>
    <scope>NUCLEOTIDE SEQUENCE [LARGE SCALE GENOMIC DNA]</scope>
    <source>
        <strain evidence="8 11">FWSEC0384</strain>
    </source>
</reference>
<evidence type="ECO:0000313" key="4">
    <source>
        <dbReference type="EMBL" id="NYP88662.1"/>
    </source>
</evidence>
<dbReference type="PANTHER" id="PTHR35894:SF5">
    <property type="entry name" value="MU-LIKE PROPHAGE FLUMU DNA TRANSPOSITION PROTEIN B"/>
    <property type="match status" value="1"/>
</dbReference>
<dbReference type="Proteomes" id="UP000540485">
    <property type="component" value="Unassembled WGS sequence"/>
</dbReference>
<evidence type="ECO:0000313" key="10">
    <source>
        <dbReference type="Proteomes" id="UP000254043"/>
    </source>
</evidence>
<evidence type="ECO:0000313" key="12">
    <source>
        <dbReference type="Proteomes" id="UP000517067"/>
    </source>
</evidence>
<dbReference type="InterPro" id="IPR027417">
    <property type="entry name" value="P-loop_NTPase"/>
</dbReference>
<dbReference type="SUPFAM" id="SSF47681">
    <property type="entry name" value="C-terminal domain of B transposition protein"/>
    <property type="match status" value="1"/>
</dbReference>
<dbReference type="EMBL" id="UGAK01000003">
    <property type="protein sequence ID" value="STF92903.1"/>
    <property type="molecule type" value="Genomic_DNA"/>
</dbReference>
<dbReference type="Proteomes" id="UP000517067">
    <property type="component" value="Unassembled WGS sequence"/>
</dbReference>
<evidence type="ECO:0000259" key="2">
    <source>
        <dbReference type="Pfam" id="PF13401"/>
    </source>
</evidence>
<dbReference type="Proteomes" id="UP000254043">
    <property type="component" value="Unassembled WGS sequence"/>
</dbReference>
<evidence type="ECO:0000313" key="5">
    <source>
        <dbReference type="EMBL" id="NYQ40751.1"/>
    </source>
</evidence>
<evidence type="ECO:0000259" key="1">
    <source>
        <dbReference type="Pfam" id="PF09077"/>
    </source>
</evidence>
<protein>
    <submittedName>
        <fullName evidence="5">AAA family ATPase</fullName>
    </submittedName>
    <submittedName>
        <fullName evidence="7">DNA transposition protein</fullName>
    </submittedName>
    <submittedName>
        <fullName evidence="6">Transcriptional regulator</fullName>
    </submittedName>
</protein>
<dbReference type="InterPro" id="IPR052026">
    <property type="entry name" value="ExeA_AAA_ATPase_DNA-bind"/>
</dbReference>
<accession>A0A066PWI4</accession>
<evidence type="ECO:0000313" key="8">
    <source>
        <dbReference type="EMBL" id="TJH24723.1"/>
    </source>
</evidence>
<dbReference type="Pfam" id="PF13401">
    <property type="entry name" value="AAA_22"/>
    <property type="match status" value="1"/>
</dbReference>
<sequence>MTDINDVIKTIDELIDGGVLTQYAIAREAGISDGTLSAFRKGKYKGDNAAVAASLRSWYENWNKQSALPEPPQFVETQTVQELRALFQAVRLMGCINVIVGVPGVGKTATARNYCQEQPNTWMITLSPAHSSVTECLLELADALGIDYTRANKGALSRAIRRRLMGTRGLVIVDEADHLGIDGLEQLRAIQDATGIGMVLIGNPRGLFKGGRRAFDDLSRLFSRLARTKQLRKAKKADVLAIARAWGISGEAELAVMQAIAEKPGALRVLTHTLNQAWLTASGEGAALTEKHINAAFKEVYTNPELLSQV</sequence>
<dbReference type="InterPro" id="IPR009084">
    <property type="entry name" value="B_transpositn_C"/>
</dbReference>
<dbReference type="EMBL" id="RRNI01000003">
    <property type="protein sequence ID" value="TJH24723.1"/>
    <property type="molecule type" value="Genomic_DNA"/>
</dbReference>
<dbReference type="Gene3D" id="1.10.260.40">
    <property type="entry name" value="lambda repressor-like DNA-binding domains"/>
    <property type="match status" value="1"/>
</dbReference>
<dbReference type="EMBL" id="JABUPJ010000029">
    <property type="protein sequence ID" value="NYQ40751.1"/>
    <property type="molecule type" value="Genomic_DNA"/>
</dbReference>
<dbReference type="Proteomes" id="UP000306700">
    <property type="component" value="Unassembled WGS sequence"/>
</dbReference>
<dbReference type="AlphaFoldDB" id="A0A066PWI4"/>
<reference evidence="5 12" key="4">
    <citation type="journal article" date="2020" name="J. Appl. Microbiol.">
        <title>Genetic characterization of Shigatoxigenic and enteropathogenic Escherichia coli O80:H2 from diarrheic and septicemic calves and relatedness to human Shigatoxigenic E. coli O80:H2.</title>
        <authorList>
            <person name="Habets A."/>
            <person name="Crombe F."/>
            <person name="Nakamura K."/>
            <person name="Guerin V."/>
            <person name="De Rauw K."/>
            <person name="Pierard D."/>
            <person name="Saulmont M."/>
            <person name="Hayashi T."/>
            <person name="Mainil J.G."/>
            <person name="Thiry D."/>
        </authorList>
    </citation>
    <scope>NUCLEOTIDE SEQUENCE [LARGE SCALE GENOMIC DNA]</scope>
    <source>
        <strain evidence="5">EH3306</strain>
        <strain evidence="4 12">EH3307</strain>
    </source>
</reference>
<feature type="domain" description="B transposition protein C-terminal" evidence="1">
    <location>
        <begin position="223"/>
        <end position="299"/>
    </location>
</feature>
<dbReference type="Gene3D" id="3.40.50.300">
    <property type="entry name" value="P-loop containing nucleotide triphosphate hydrolases"/>
    <property type="match status" value="1"/>
</dbReference>
<dbReference type="PANTHER" id="PTHR35894">
    <property type="entry name" value="GENERAL SECRETION PATHWAY PROTEIN A-RELATED"/>
    <property type="match status" value="1"/>
</dbReference>
<evidence type="ECO:0000313" key="6">
    <source>
        <dbReference type="EMBL" id="OKB76348.1"/>
    </source>
</evidence>
<dbReference type="GO" id="GO:0016887">
    <property type="term" value="F:ATP hydrolysis activity"/>
    <property type="evidence" value="ECO:0007669"/>
    <property type="project" value="InterPro"/>
</dbReference>
<dbReference type="Gene3D" id="1.10.1180.10">
    <property type="entry name" value="B transposition protein, C-terminal domain"/>
    <property type="match status" value="1"/>
</dbReference>
<dbReference type="GO" id="GO:0006313">
    <property type="term" value="P:DNA transposition"/>
    <property type="evidence" value="ECO:0007669"/>
    <property type="project" value="InterPro"/>
</dbReference>
<dbReference type="InterPro" id="IPR010982">
    <property type="entry name" value="Lambda_DNA-bd_dom_sf"/>
</dbReference>
<dbReference type="InterPro" id="IPR036733">
    <property type="entry name" value="B_transposit_C_sf"/>
</dbReference>
<dbReference type="EMBL" id="JABUPU010000101">
    <property type="protein sequence ID" value="NYP88662.1"/>
    <property type="molecule type" value="Genomic_DNA"/>
</dbReference>
<evidence type="ECO:0000313" key="3">
    <source>
        <dbReference type="EMBL" id="MBL6203146.1"/>
    </source>
</evidence>
<dbReference type="GO" id="GO:0003677">
    <property type="term" value="F:DNA binding"/>
    <property type="evidence" value="ECO:0007669"/>
    <property type="project" value="InterPro"/>
</dbReference>
<gene>
    <name evidence="6" type="ORF">BMT50_27955</name>
    <name evidence="8" type="ORF">C9160_04445</name>
    <name evidence="5" type="ORF">G4A38_19540</name>
    <name evidence="4" type="ORF">G4A47_26805</name>
    <name evidence="3" type="ORF">JNA68_07980</name>
    <name evidence="7" type="ORF">NCTC7927_01635</name>
</gene>
<dbReference type="SUPFAM" id="SSF52540">
    <property type="entry name" value="P-loop containing nucleoside triphosphate hydrolases"/>
    <property type="match status" value="1"/>
</dbReference>